<evidence type="ECO:0000313" key="3">
    <source>
        <dbReference type="Proteomes" id="UP000886520"/>
    </source>
</evidence>
<reference evidence="2" key="1">
    <citation type="submission" date="2021-01" db="EMBL/GenBank/DDBJ databases">
        <title>Adiantum capillus-veneris genome.</title>
        <authorList>
            <person name="Fang Y."/>
            <person name="Liao Q."/>
        </authorList>
    </citation>
    <scope>NUCLEOTIDE SEQUENCE</scope>
    <source>
        <strain evidence="2">H3</strain>
        <tissue evidence="2">Leaf</tissue>
    </source>
</reference>
<dbReference type="SUPFAM" id="SSF50249">
    <property type="entry name" value="Nucleic acid-binding proteins"/>
    <property type="match status" value="1"/>
</dbReference>
<dbReference type="Gene3D" id="2.40.50.140">
    <property type="entry name" value="Nucleic acid-binding proteins"/>
    <property type="match status" value="1"/>
</dbReference>
<feature type="domain" description="Replication factor A C-terminal" evidence="1">
    <location>
        <begin position="34"/>
        <end position="132"/>
    </location>
</feature>
<comment type="caution">
    <text evidence="2">The sequence shown here is derived from an EMBL/GenBank/DDBJ whole genome shotgun (WGS) entry which is preliminary data.</text>
</comment>
<dbReference type="EMBL" id="JABFUD020000023">
    <property type="protein sequence ID" value="KAI5061467.1"/>
    <property type="molecule type" value="Genomic_DNA"/>
</dbReference>
<evidence type="ECO:0000313" key="2">
    <source>
        <dbReference type="EMBL" id="KAI5061467.1"/>
    </source>
</evidence>
<proteinExistence type="predicted"/>
<evidence type="ECO:0000259" key="1">
    <source>
        <dbReference type="Pfam" id="PF08646"/>
    </source>
</evidence>
<gene>
    <name evidence="2" type="ORF">GOP47_0023972</name>
</gene>
<name>A0A9D4U5N0_ADICA</name>
<accession>A0A9D4U5N0</accession>
<dbReference type="Pfam" id="PF08646">
    <property type="entry name" value="Rep_fac-A_C"/>
    <property type="match status" value="1"/>
</dbReference>
<dbReference type="InterPro" id="IPR012340">
    <property type="entry name" value="NA-bd_OB-fold"/>
</dbReference>
<organism evidence="2 3">
    <name type="scientific">Adiantum capillus-veneris</name>
    <name type="common">Maidenhair fern</name>
    <dbReference type="NCBI Taxonomy" id="13818"/>
    <lineage>
        <taxon>Eukaryota</taxon>
        <taxon>Viridiplantae</taxon>
        <taxon>Streptophyta</taxon>
        <taxon>Embryophyta</taxon>
        <taxon>Tracheophyta</taxon>
        <taxon>Polypodiopsida</taxon>
        <taxon>Polypodiidae</taxon>
        <taxon>Polypodiales</taxon>
        <taxon>Pteridineae</taxon>
        <taxon>Pteridaceae</taxon>
        <taxon>Vittarioideae</taxon>
        <taxon>Adiantum</taxon>
    </lineage>
</organism>
<dbReference type="AlphaFoldDB" id="A0A9D4U5N0"/>
<protein>
    <recommendedName>
        <fullName evidence="1">Replication factor A C-terminal domain-containing protein</fullName>
    </recommendedName>
</protein>
<keyword evidence="3" id="KW-1185">Reference proteome</keyword>
<dbReference type="OrthoDB" id="1922776at2759"/>
<dbReference type="InterPro" id="IPR013955">
    <property type="entry name" value="Rep_factor-A_C"/>
</dbReference>
<sequence>MRRIYSPLLFFFKNRSYVLGYASMTFPDIHISFCTIAALNSRSLCYRVCRACEAPVPDYIHGPMVCISCGARLSENGTQMLYRLQLSIATEDKVFPVVAFDRAARSLMGCSADEFYHFASCNPCAVENVSKVLLGEMVELMLRPPKSGRAQHMRV</sequence>
<dbReference type="Proteomes" id="UP000886520">
    <property type="component" value="Chromosome 23"/>
</dbReference>